<dbReference type="GeneID" id="103505286"/>
<evidence type="ECO:0000259" key="5">
    <source>
        <dbReference type="Pfam" id="PF08623"/>
    </source>
</evidence>
<dbReference type="SUPFAM" id="SSF48371">
    <property type="entry name" value="ARM repeat"/>
    <property type="match status" value="5"/>
</dbReference>
<keyword evidence="3" id="KW-0833">Ubl conjugation pathway</keyword>
<dbReference type="GO" id="GO:0010265">
    <property type="term" value="P:SCF complex assembly"/>
    <property type="evidence" value="ECO:0007669"/>
    <property type="project" value="InterPro"/>
</dbReference>
<dbReference type="InterPro" id="IPR013932">
    <property type="entry name" value="TATA-bd_TIP120"/>
</dbReference>
<proteinExistence type="inferred from homology"/>
<dbReference type="PANTHER" id="PTHR12696">
    <property type="entry name" value="TIP120"/>
    <property type="match status" value="1"/>
</dbReference>
<accession>A0A3Q0IPQ7</accession>
<keyword evidence="2" id="KW-0677">Repeat</keyword>
<feature type="domain" description="Stalled ribosome sensor GCN1-like HEAT repeats region" evidence="6">
    <location>
        <begin position="81"/>
        <end position="220"/>
    </location>
</feature>
<organism evidence="7 8">
    <name type="scientific">Diaphorina citri</name>
    <name type="common">Asian citrus psyllid</name>
    <dbReference type="NCBI Taxonomy" id="121845"/>
    <lineage>
        <taxon>Eukaryota</taxon>
        <taxon>Metazoa</taxon>
        <taxon>Ecdysozoa</taxon>
        <taxon>Arthropoda</taxon>
        <taxon>Hexapoda</taxon>
        <taxon>Insecta</taxon>
        <taxon>Pterygota</taxon>
        <taxon>Neoptera</taxon>
        <taxon>Paraneoptera</taxon>
        <taxon>Hemiptera</taxon>
        <taxon>Sternorrhyncha</taxon>
        <taxon>Psylloidea</taxon>
        <taxon>Psyllidae</taxon>
        <taxon>Diaphorininae</taxon>
        <taxon>Diaphorina</taxon>
    </lineage>
</organism>
<dbReference type="STRING" id="121845.A0A3Q0IPQ7"/>
<evidence type="ECO:0000256" key="2">
    <source>
        <dbReference type="ARBA" id="ARBA00022737"/>
    </source>
</evidence>
<evidence type="ECO:0000313" key="7">
    <source>
        <dbReference type="Proteomes" id="UP000079169"/>
    </source>
</evidence>
<evidence type="ECO:0000256" key="3">
    <source>
        <dbReference type="ARBA" id="ARBA00022786"/>
    </source>
</evidence>
<dbReference type="InterPro" id="IPR057546">
    <property type="entry name" value="HEAT_GCN1"/>
</dbReference>
<feature type="domain" description="TATA-binding protein interacting (TIP20)" evidence="5">
    <location>
        <begin position="1600"/>
        <end position="1744"/>
    </location>
</feature>
<dbReference type="Pfam" id="PF25782">
    <property type="entry name" value="TPR_CAND1"/>
    <property type="match status" value="1"/>
</dbReference>
<evidence type="ECO:0000256" key="1">
    <source>
        <dbReference type="ARBA" id="ARBA00007657"/>
    </source>
</evidence>
<dbReference type="PaxDb" id="121845-A0A3Q0IPQ7"/>
<evidence type="ECO:0000313" key="8">
    <source>
        <dbReference type="RefSeq" id="XP_026676305.1"/>
    </source>
</evidence>
<feature type="region of interest" description="Disordered" evidence="4">
    <location>
        <begin position="239"/>
        <end position="275"/>
    </location>
</feature>
<dbReference type="InterPro" id="IPR011989">
    <property type="entry name" value="ARM-like"/>
</dbReference>
<dbReference type="Gene3D" id="1.25.10.10">
    <property type="entry name" value="Leucine-rich Repeat Variant"/>
    <property type="match status" value="9"/>
</dbReference>
<reference evidence="8" key="1">
    <citation type="submission" date="2025-08" db="UniProtKB">
        <authorList>
            <consortium name="RefSeq"/>
        </authorList>
    </citation>
    <scope>IDENTIFICATION</scope>
</reference>
<feature type="compositionally biased region" description="Acidic residues" evidence="4">
    <location>
        <begin position="253"/>
        <end position="275"/>
    </location>
</feature>
<dbReference type="Proteomes" id="UP000079169">
    <property type="component" value="Unplaced"/>
</dbReference>
<dbReference type="KEGG" id="dci:103505286"/>
<evidence type="ECO:0000256" key="4">
    <source>
        <dbReference type="SAM" id="MobiDB-lite"/>
    </source>
</evidence>
<name>A0A3Q0IPQ7_DIACI</name>
<sequence>MANVSFQIANLLEKDALCSNMVSDKEQLRDISSIGLKTVISELPLGSNALAANVCRRITGKLSTAIEKQEDVSVQLEALDILSDLLSRFGALLPSFHFVILTALLPQLSSPRQAVRKRTIVALSHLVMSCNLQLYTKLIDFLLEGLTTNKSTSTNRTYIQCFAAICRQAGHRFAEHIERVMPLILKYSREEDDELREFCLQACEAFVQRCPKEITPHIQSITELCLTYITYDPNYNYEDEEEGLGGEGGGEGMDTEEEDGEDEGEDDNEYSDDDDMSWKVRRAAAKCLEAIIATRRDLIGDMYRLVSPPLIARFKEREENVKSDIFHAYMALLKGTRTFSPLTPSDPNQMDQEDSPLCLLSTQVPSLVKALQCQLREKSIRTRQDCLALLRELVQTLPGCLAPSLPALIPDDNEYSDDDDMSWKVRRAAAKCLEAIIATRRDLIGDMYRLVSPPLIARFKEREENVKSDIFHAYMALLKGTRTFSPLTPSDPNQMDQEDSPVCLLSTQVPSLVKALQCQLREKSIRTRQDCLALLRELMTSSDKDFRFMATNDLMSELQKDSIKLDDDSERKVVKMLLRLLEDKNGENQRALKLSTLLLLDTLLVNYPSAISTEMLNKVTVELAPLVSESDLHIAQLTLTLLTSIAKIQPNALVEPAAASILPQVLQIAKSPLLQGAALTSMLEFFKSLVLAELPGLSFSELLNMLIAPVMTGTALHKQAFHSLAKCVAALAITVQREALPVVEKFLKELKTNKDDAHQVFATIVALSHLVMSCNLQLYTKTIVALSHLVMSCNLQLYTKLIDFLLEGLTTNKSTSTNRTYIQCFAAICRQAGHRFAEHIERVMPLILKYSREEDDELREFCLQACEAFVQRCPKEITPHIQSIGRHTDLTSVADLKQVILNAFTPTSEEVKSAASYTLGSIAVGNLQQYVPFVLKEIENQPKRQYLLLHSLKEIISWQSTSTSGVAQLQQFVPAIWAQLFLHCECQEEGTRNVVAECLGKLTLIDPSNLLPRLQESLKSNSALMRTTVLTAVKFTISDQHQSNQTFNVIIQRNDIHNHNEETSFIYSFYYFLLSPVIASVGDNFYKITAEALLVLQQFVKVIRPLTSPSSYDFAPFTSDIYQCTLVRLKAADIDQEVKERAISCMGQIICNLGDYLKSELPVCLPILLDRLRNEITRLTTVKALTKIAASPLRIDLRPILTDGIPILGSFLRKNQRALKLSTLLLLDTLLVNYPSAISTEMLNKVTVELAPLVSESDLHIAQLTLTLLTSIAKIQPNALVEPAAASILPQYFSGEIGRHTDLTSVADLKQVILNAFTPTSEEVKSAASYTLGSIAVGNLQQYVPFVLKEIENQPKRQYLLLHSLKEIISWQSTSTSGVAQLQQFVPAIWAQLFLHCECQEEGTRNVVAECLGKLTLIDPSNLLPRLQESLKSNSALMRTTVLTAVKFTISDQIANLLEKMTSSDKDFRFMATNDLMSELQKDSIKLDDDSERKVVKMLLRLLEDKNGEVQNLAVKCLGPLVNKVKEFQVETIVDALCSNMVSDKEQLRDISSIGLKTVISELPLGSNALAANVCRLKIQTFFPVKYHFVLTLSYLVCPQKTLIREVEMGPFKHTVDDGLDIRKAAFECMYTLLDTCLDRVDMFEFLNHLESGLRDHYDIKMLTYLMLARLAQMTPAALLQRLERIVEPLRNTVTLKVKANSVKQEYEKQDELKRSAMRAVAALLTIQDADKNPALNDFVATIKNSPELQTIFDSMQKDSSLSNQQDPHMMDMS</sequence>
<comment type="similarity">
    <text evidence="1">Belongs to the CAND family.</text>
</comment>
<dbReference type="InterPro" id="IPR016024">
    <property type="entry name" value="ARM-type_fold"/>
</dbReference>
<evidence type="ECO:0000259" key="6">
    <source>
        <dbReference type="Pfam" id="PF23271"/>
    </source>
</evidence>
<dbReference type="Pfam" id="PF23271">
    <property type="entry name" value="HEAT_GCN1"/>
    <property type="match status" value="1"/>
</dbReference>
<keyword evidence="7" id="KW-1185">Reference proteome</keyword>
<dbReference type="Pfam" id="PF08623">
    <property type="entry name" value="TIP120"/>
    <property type="match status" value="1"/>
</dbReference>
<dbReference type="InterPro" id="IPR039852">
    <property type="entry name" value="CAND1/CAND2"/>
</dbReference>
<gene>
    <name evidence="8" type="primary">LOC103505286</name>
</gene>
<protein>
    <submittedName>
        <fullName evidence="8">Cullin-associated NEDD8-dissociated protein 1-like</fullName>
    </submittedName>
</protein>
<dbReference type="RefSeq" id="XP_026676305.1">
    <property type="nucleotide sequence ID" value="XM_026820504.1"/>
</dbReference>